<comment type="caution">
    <text evidence="2">The sequence shown here is derived from an EMBL/GenBank/DDBJ whole genome shotgun (WGS) entry which is preliminary data.</text>
</comment>
<proteinExistence type="predicted"/>
<dbReference type="Proteomes" id="UP000317036">
    <property type="component" value="Unassembled WGS sequence"/>
</dbReference>
<evidence type="ECO:0000313" key="2">
    <source>
        <dbReference type="EMBL" id="TVY00347.1"/>
    </source>
</evidence>
<keyword evidence="3" id="KW-1185">Reference proteome</keyword>
<organism evidence="2 3">
    <name type="scientific">Paenibacillus cremeus</name>
    <dbReference type="NCBI Taxonomy" id="2163881"/>
    <lineage>
        <taxon>Bacteria</taxon>
        <taxon>Bacillati</taxon>
        <taxon>Bacillota</taxon>
        <taxon>Bacilli</taxon>
        <taxon>Bacillales</taxon>
        <taxon>Paenibacillaceae</taxon>
        <taxon>Paenibacillus</taxon>
    </lineage>
</organism>
<sequence>MHPNLTRYIEQLEKEAVIGGAYPKKLGRPELMFLQEVWGPVFNYQYDGLQAEYPFKDFKEGQRFVDFVYVKGGMKLLIEIDGFTTHARDISPGEFDDHLLRQNDLVLSGWLVLRFSAHLVEKQPQQCQKQIKQAIGHWWSLTKGELTTEDADVWRLRRNLLVQMAAQRNGSLKPRDVADAFQVTSRAAVNWLKRFQAEGVFTGETSKQQRTTRYILQNTFQ</sequence>
<evidence type="ECO:0000313" key="3">
    <source>
        <dbReference type="Proteomes" id="UP000317036"/>
    </source>
</evidence>
<feature type="domain" description="DUF559" evidence="1">
    <location>
        <begin position="61"/>
        <end position="135"/>
    </location>
</feature>
<accession>A0A559JKD4</accession>
<dbReference type="InterPro" id="IPR007569">
    <property type="entry name" value="DUF559"/>
</dbReference>
<gene>
    <name evidence="2" type="ORF">FPZ49_33075</name>
</gene>
<dbReference type="Gene3D" id="3.40.960.10">
    <property type="entry name" value="VSR Endonuclease"/>
    <property type="match status" value="1"/>
</dbReference>
<reference evidence="2 3" key="1">
    <citation type="submission" date="2019-07" db="EMBL/GenBank/DDBJ databases">
        <authorList>
            <person name="Kim J."/>
        </authorList>
    </citation>
    <scope>NUCLEOTIDE SEQUENCE [LARGE SCALE GENOMIC DNA]</scope>
    <source>
        <strain evidence="2 3">JC52</strain>
    </source>
</reference>
<dbReference type="RefSeq" id="WP_144854621.1">
    <property type="nucleotide sequence ID" value="NZ_VNJI01000074.1"/>
</dbReference>
<evidence type="ECO:0000259" key="1">
    <source>
        <dbReference type="Pfam" id="PF04480"/>
    </source>
</evidence>
<name>A0A559JKD4_9BACL</name>
<protein>
    <submittedName>
        <fullName evidence="2">DUF559 domain-containing protein</fullName>
    </submittedName>
</protein>
<dbReference type="Pfam" id="PF04480">
    <property type="entry name" value="DUF559"/>
    <property type="match status" value="1"/>
</dbReference>
<dbReference type="EMBL" id="VNJI01000074">
    <property type="protein sequence ID" value="TVY00347.1"/>
    <property type="molecule type" value="Genomic_DNA"/>
</dbReference>
<dbReference type="AlphaFoldDB" id="A0A559JKD4"/>
<dbReference type="OrthoDB" id="2594539at2"/>